<feature type="transmembrane region" description="Helical" evidence="1">
    <location>
        <begin position="12"/>
        <end position="33"/>
    </location>
</feature>
<evidence type="ECO:0000256" key="1">
    <source>
        <dbReference type="SAM" id="Phobius"/>
    </source>
</evidence>
<gene>
    <name evidence="2" type="ORF">Lsed01_02521</name>
</gene>
<dbReference type="PANTHER" id="PTHR32309:SF31">
    <property type="entry name" value="CAPSULAR EXOPOLYSACCHARIDE FAMILY"/>
    <property type="match status" value="1"/>
</dbReference>
<proteinExistence type="predicted"/>
<evidence type="ECO:0008006" key="4">
    <source>
        <dbReference type="Google" id="ProtNLM"/>
    </source>
</evidence>
<dbReference type="EMBL" id="BAABRR010000021">
    <property type="protein sequence ID" value="GAA5520060.1"/>
    <property type="molecule type" value="Genomic_DNA"/>
</dbReference>
<reference evidence="2 3" key="1">
    <citation type="submission" date="2024-02" db="EMBL/GenBank/DDBJ databases">
        <title>Lysinimicrobium sediminis NBRC 112286.</title>
        <authorList>
            <person name="Ichikawa N."/>
            <person name="Katano-Makiyama Y."/>
            <person name="Hidaka K."/>
        </authorList>
    </citation>
    <scope>NUCLEOTIDE SEQUENCE [LARGE SCALE GENOMIC DNA]</scope>
    <source>
        <strain evidence="2 3">NBRC 112286</strain>
    </source>
</reference>
<keyword evidence="1" id="KW-0812">Transmembrane</keyword>
<comment type="caution">
    <text evidence="2">The sequence shown here is derived from an EMBL/GenBank/DDBJ whole genome shotgun (WGS) entry which is preliminary data.</text>
</comment>
<keyword evidence="1" id="KW-0472">Membrane</keyword>
<organism evidence="2 3">
    <name type="scientific">Demequina sediminis</name>
    <dbReference type="NCBI Taxonomy" id="1930058"/>
    <lineage>
        <taxon>Bacteria</taxon>
        <taxon>Bacillati</taxon>
        <taxon>Actinomycetota</taxon>
        <taxon>Actinomycetes</taxon>
        <taxon>Micrococcales</taxon>
        <taxon>Demequinaceae</taxon>
        <taxon>Demequina</taxon>
    </lineage>
</organism>
<dbReference type="Proteomes" id="UP001426770">
    <property type="component" value="Unassembled WGS sequence"/>
</dbReference>
<dbReference type="InterPro" id="IPR050445">
    <property type="entry name" value="Bact_polysacc_biosynth/exp"/>
</dbReference>
<protein>
    <recommendedName>
        <fullName evidence="4">Polysaccharide chain length determinant N-terminal domain-containing protein</fullName>
    </recommendedName>
</protein>
<evidence type="ECO:0000313" key="3">
    <source>
        <dbReference type="Proteomes" id="UP001426770"/>
    </source>
</evidence>
<dbReference type="PANTHER" id="PTHR32309">
    <property type="entry name" value="TYROSINE-PROTEIN KINASE"/>
    <property type="match status" value="1"/>
</dbReference>
<name>A0ABP9WJP4_9MICO</name>
<sequence>MEFRDTVQVLRAHWLIVVLLTILGGALAFGWTLTQDKVYASTGSAIITTGASTSLGDATVGDSYAKSRVKSYLDVAKSGRVAEYAAEQLGAGVNTGGLAGRVTVSNPSETALLRVTATGPTPRMHARSLKRGSTA</sequence>
<keyword evidence="3" id="KW-1185">Reference proteome</keyword>
<keyword evidence="1" id="KW-1133">Transmembrane helix</keyword>
<dbReference type="RefSeq" id="WP_286214847.1">
    <property type="nucleotide sequence ID" value="NZ_AP027736.1"/>
</dbReference>
<accession>A0ABP9WJP4</accession>
<evidence type="ECO:0000313" key="2">
    <source>
        <dbReference type="EMBL" id="GAA5520060.1"/>
    </source>
</evidence>